<gene>
    <name evidence="1" type="ORF">J2Z42_001257</name>
</gene>
<dbReference type="Proteomes" id="UP001519307">
    <property type="component" value="Unassembled WGS sequence"/>
</dbReference>
<reference evidence="1 2" key="1">
    <citation type="submission" date="2021-03" db="EMBL/GenBank/DDBJ databases">
        <title>Genomic Encyclopedia of Type Strains, Phase IV (KMG-IV): sequencing the most valuable type-strain genomes for metagenomic binning, comparative biology and taxonomic classification.</title>
        <authorList>
            <person name="Goeker M."/>
        </authorList>
    </citation>
    <scope>NUCLEOTIDE SEQUENCE [LARGE SCALE GENOMIC DNA]</scope>
    <source>
        <strain evidence="1 2">DSM 28783</strain>
    </source>
</reference>
<accession>A0ABS4KSL2</accession>
<proteinExistence type="predicted"/>
<organism evidence="1 2">
    <name type="scientific">Clostridium algifaecis</name>
    <dbReference type="NCBI Taxonomy" id="1472040"/>
    <lineage>
        <taxon>Bacteria</taxon>
        <taxon>Bacillati</taxon>
        <taxon>Bacillota</taxon>
        <taxon>Clostridia</taxon>
        <taxon>Eubacteriales</taxon>
        <taxon>Clostridiaceae</taxon>
        <taxon>Clostridium</taxon>
    </lineage>
</organism>
<dbReference type="RefSeq" id="WP_209701765.1">
    <property type="nucleotide sequence ID" value="NZ_JAGGLM010000005.1"/>
</dbReference>
<keyword evidence="2" id="KW-1185">Reference proteome</keyword>
<comment type="caution">
    <text evidence="1">The sequence shown here is derived from an EMBL/GenBank/DDBJ whole genome shotgun (WGS) entry which is preliminary data.</text>
</comment>
<protein>
    <submittedName>
        <fullName evidence="1">Uncharacterized protein</fullName>
    </submittedName>
</protein>
<sequence length="297" mass="35164">MKNFKQLLVDTIMFDKPKYLRQYLINSIVNNNIGTYHKNSGSIVSLCGKTMEEKIAECFYKKSKTIQLFDLMEIKKGYRYSILYKYTKNVSFDLDKIATNVMGEYYSKYVDDEDVDVDKQILYLQDEGHLYIKFHKIISVLDRKNLVKKYCRYPILLIFHKKVNLLEVRFDKLGLDNNYDFYKITMEPRIFEIKSAFNIQCEPFDTEKTIKYIVDNEKESVRQLIWSFETAKSKGLTLKSGIDGIMPFIGDLEIMIKDFKNRYSDDDGKVIECLDELSAYLDKTKKFANEKFRILKI</sequence>
<name>A0ABS4KSL2_9CLOT</name>
<evidence type="ECO:0000313" key="2">
    <source>
        <dbReference type="Proteomes" id="UP001519307"/>
    </source>
</evidence>
<evidence type="ECO:0000313" key="1">
    <source>
        <dbReference type="EMBL" id="MBP2032585.1"/>
    </source>
</evidence>
<dbReference type="EMBL" id="JAGGLM010000005">
    <property type="protein sequence ID" value="MBP2032585.1"/>
    <property type="molecule type" value="Genomic_DNA"/>
</dbReference>